<dbReference type="AlphaFoldDB" id="A0A3N6NHG7"/>
<dbReference type="InterPro" id="IPR054651">
    <property type="entry name" value="Npun_F0494-like"/>
</dbReference>
<dbReference type="NCBIfam" id="NF045586">
    <property type="entry name" value="Npun_F0494_fam"/>
    <property type="match status" value="1"/>
</dbReference>
<dbReference type="Proteomes" id="UP000269154">
    <property type="component" value="Unassembled WGS sequence"/>
</dbReference>
<comment type="caution">
    <text evidence="1">The sequence shown here is derived from an EMBL/GenBank/DDBJ whole genome shotgun (WGS) entry which is preliminary data.</text>
</comment>
<protein>
    <submittedName>
        <fullName evidence="1">Uncharacterized protein</fullName>
    </submittedName>
</protein>
<dbReference type="OrthoDB" id="512175at2"/>
<evidence type="ECO:0000313" key="1">
    <source>
        <dbReference type="EMBL" id="RQH43378.1"/>
    </source>
</evidence>
<reference evidence="1 2" key="1">
    <citation type="journal article" date="2018" name="ACS Chem. Biol.">
        <title>Ketoreductase domain dysfunction expands chemodiversity: malyngamide biosynthesis in the cyanobacterium Okeania hirsuta.</title>
        <authorList>
            <person name="Moss N.A."/>
            <person name="Leao T."/>
            <person name="Rankin M."/>
            <person name="McCullough T.M."/>
            <person name="Qu P."/>
            <person name="Korobeynikov A."/>
            <person name="Smith J.L."/>
            <person name="Gerwick L."/>
            <person name="Gerwick W.H."/>
        </authorList>
    </citation>
    <scope>NUCLEOTIDE SEQUENCE [LARGE SCALE GENOMIC DNA]</scope>
    <source>
        <strain evidence="1 2">PAB10Feb10-1</strain>
    </source>
</reference>
<organism evidence="1 2">
    <name type="scientific">Okeania hirsuta</name>
    <dbReference type="NCBI Taxonomy" id="1458930"/>
    <lineage>
        <taxon>Bacteria</taxon>
        <taxon>Bacillati</taxon>
        <taxon>Cyanobacteriota</taxon>
        <taxon>Cyanophyceae</taxon>
        <taxon>Oscillatoriophycideae</taxon>
        <taxon>Oscillatoriales</taxon>
        <taxon>Microcoleaceae</taxon>
        <taxon>Okeania</taxon>
    </lineage>
</organism>
<gene>
    <name evidence="1" type="ORF">D5R40_12970</name>
</gene>
<sequence>MTSIKSANLISLQYPTNTEKRAEIALSCSPFNISLFVTMSDRSVELKSIASEIGFKNAYTRSLISELAAENYLMWLIQVGVLRREVDGQGITDGFRLTPLGHKLVKKYSPKGSWSQPSVSDRFYNLINRWFRLPI</sequence>
<proteinExistence type="predicted"/>
<evidence type="ECO:0000313" key="2">
    <source>
        <dbReference type="Proteomes" id="UP000269154"/>
    </source>
</evidence>
<dbReference type="RefSeq" id="WP_124146494.1">
    <property type="nucleotide sequence ID" value="NZ_CAWOKI010000163.1"/>
</dbReference>
<keyword evidence="2" id="KW-1185">Reference proteome</keyword>
<accession>A0A3N6NHG7</accession>
<dbReference type="EMBL" id="RCBY01000062">
    <property type="protein sequence ID" value="RQH43378.1"/>
    <property type="molecule type" value="Genomic_DNA"/>
</dbReference>
<name>A0A3N6NHG7_9CYAN</name>